<protein>
    <recommendedName>
        <fullName evidence="2">Nucleoid-associated protein FRE64_13810</fullName>
    </recommendedName>
</protein>
<dbReference type="GO" id="GO:0043590">
    <property type="term" value="C:bacterial nucleoid"/>
    <property type="evidence" value="ECO:0007669"/>
    <property type="project" value="UniProtKB-UniRule"/>
</dbReference>
<dbReference type="OrthoDB" id="487780at2"/>
<comment type="function">
    <text evidence="2">Binds to DNA and alters its conformation. May be involved in regulation of gene expression, nucleoid organization and DNA protection.</text>
</comment>
<dbReference type="Pfam" id="PF02575">
    <property type="entry name" value="YbaB_DNA_bd"/>
    <property type="match status" value="1"/>
</dbReference>
<dbReference type="Proteomes" id="UP000318453">
    <property type="component" value="Chromosome"/>
</dbReference>
<dbReference type="PANTHER" id="PTHR33449:SF1">
    <property type="entry name" value="NUCLEOID-ASSOCIATED PROTEIN YBAB"/>
    <property type="match status" value="1"/>
</dbReference>
<dbReference type="AlphaFoldDB" id="A0A5B8NNT8"/>
<keyword evidence="2" id="KW-0963">Cytoplasm</keyword>
<name>A0A5B8NNT8_9CHRO</name>
<evidence type="ECO:0000313" key="5">
    <source>
        <dbReference type="Proteomes" id="UP000318453"/>
    </source>
</evidence>
<dbReference type="GO" id="GO:0005829">
    <property type="term" value="C:cytosol"/>
    <property type="evidence" value="ECO:0007669"/>
    <property type="project" value="TreeGrafter"/>
</dbReference>
<keyword evidence="1 2" id="KW-0238">DNA-binding</keyword>
<gene>
    <name evidence="4" type="ORF">FRE64_13810</name>
</gene>
<dbReference type="GO" id="GO:0003677">
    <property type="term" value="F:DNA binding"/>
    <property type="evidence" value="ECO:0007669"/>
    <property type="project" value="UniProtKB-UniRule"/>
</dbReference>
<dbReference type="EMBL" id="CP042326">
    <property type="protein sequence ID" value="QDZ40922.1"/>
    <property type="molecule type" value="Genomic_DNA"/>
</dbReference>
<evidence type="ECO:0000256" key="1">
    <source>
        <dbReference type="ARBA" id="ARBA00023125"/>
    </source>
</evidence>
<dbReference type="Gene3D" id="3.30.1310.10">
    <property type="entry name" value="Nucleoid-associated protein YbaB-like domain"/>
    <property type="match status" value="1"/>
</dbReference>
<comment type="subcellular location">
    <subcellularLocation>
        <location evidence="2">Cytoplasm</location>
        <location evidence="2">Nucleoid</location>
    </subcellularLocation>
</comment>
<dbReference type="RefSeq" id="WP_146296762.1">
    <property type="nucleotide sequence ID" value="NZ_CP042326.1"/>
</dbReference>
<evidence type="ECO:0000256" key="2">
    <source>
        <dbReference type="HAMAP-Rule" id="MF_00274"/>
    </source>
</evidence>
<accession>A0A5B8NNT8</accession>
<evidence type="ECO:0000256" key="3">
    <source>
        <dbReference type="SAM" id="Coils"/>
    </source>
</evidence>
<reference evidence="4" key="1">
    <citation type="submission" date="2019-08" db="EMBL/GenBank/DDBJ databases">
        <title>Carotenoids and Carotenoid Binding Proteins in the Halophilic Cyanobacterium Euhalothece sp. ZM00.</title>
        <authorList>
            <person name="Cho S.M."/>
            <person name="Song J.Y."/>
            <person name="Park Y.-I."/>
        </authorList>
    </citation>
    <scope>NUCLEOTIDE SEQUENCE [LARGE SCALE GENOMIC DNA]</scope>
    <source>
        <strain evidence="4">Z-M001</strain>
    </source>
</reference>
<feature type="coiled-coil region" evidence="3">
    <location>
        <begin position="17"/>
        <end position="47"/>
    </location>
</feature>
<dbReference type="PIRSF" id="PIRSF004555">
    <property type="entry name" value="UCP004555"/>
    <property type="match status" value="1"/>
</dbReference>
<dbReference type="NCBIfam" id="TIGR00103">
    <property type="entry name" value="DNA_YbaB_EbfC"/>
    <property type="match status" value="1"/>
</dbReference>
<comment type="similarity">
    <text evidence="2">Belongs to the YbaB/EbfC family.</text>
</comment>
<keyword evidence="5" id="KW-1185">Reference proteome</keyword>
<sequence length="117" mass="12710">MAEEKEGKGFGFGLGKMKELKEAFAKAQQVQQGAQELQQELEEMDIEGQSSDGTVKVIMSGNQEPRNVEISPEAAQKDAAELSELVTEAVKDAYNKSTATMREKMEALTSGLQLPGM</sequence>
<organism evidence="4 5">
    <name type="scientific">Euhalothece natronophila Z-M001</name>
    <dbReference type="NCBI Taxonomy" id="522448"/>
    <lineage>
        <taxon>Bacteria</taxon>
        <taxon>Bacillati</taxon>
        <taxon>Cyanobacteriota</taxon>
        <taxon>Cyanophyceae</taxon>
        <taxon>Oscillatoriophycideae</taxon>
        <taxon>Chroococcales</taxon>
        <taxon>Halothecacae</taxon>
        <taxon>Halothece cluster</taxon>
        <taxon>Euhalothece</taxon>
    </lineage>
</organism>
<evidence type="ECO:0000313" key="4">
    <source>
        <dbReference type="EMBL" id="QDZ40922.1"/>
    </source>
</evidence>
<dbReference type="InterPro" id="IPR004401">
    <property type="entry name" value="YbaB/EbfC"/>
</dbReference>
<dbReference type="HAMAP" id="MF_00274">
    <property type="entry name" value="DNA_YbaB_EbfC"/>
    <property type="match status" value="1"/>
</dbReference>
<comment type="subunit">
    <text evidence="2">Homodimer.</text>
</comment>
<keyword evidence="3" id="KW-0175">Coiled coil</keyword>
<dbReference type="PANTHER" id="PTHR33449">
    <property type="entry name" value="NUCLEOID-ASSOCIATED PROTEIN YBAB"/>
    <property type="match status" value="1"/>
</dbReference>
<dbReference type="SUPFAM" id="SSF82607">
    <property type="entry name" value="YbaB-like"/>
    <property type="match status" value="1"/>
</dbReference>
<dbReference type="InterPro" id="IPR036894">
    <property type="entry name" value="YbaB-like_sf"/>
</dbReference>
<proteinExistence type="inferred from homology"/>
<dbReference type="KEGG" id="enn:FRE64_13810"/>